<proteinExistence type="predicted"/>
<evidence type="ECO:0000313" key="3">
    <source>
        <dbReference type="Proteomes" id="UP001054837"/>
    </source>
</evidence>
<dbReference type="AlphaFoldDB" id="A0AAV4RWB1"/>
<dbReference type="EMBL" id="BPLQ01006913">
    <property type="protein sequence ID" value="GIY26173.1"/>
    <property type="molecule type" value="Genomic_DNA"/>
</dbReference>
<evidence type="ECO:0000256" key="1">
    <source>
        <dbReference type="SAM" id="MobiDB-lite"/>
    </source>
</evidence>
<name>A0AAV4RWB1_9ARAC</name>
<feature type="region of interest" description="Disordered" evidence="1">
    <location>
        <begin position="61"/>
        <end position="104"/>
    </location>
</feature>
<feature type="compositionally biased region" description="Polar residues" evidence="1">
    <location>
        <begin position="71"/>
        <end position="87"/>
    </location>
</feature>
<gene>
    <name evidence="2" type="ORF">CDAR_369551</name>
</gene>
<evidence type="ECO:0000313" key="2">
    <source>
        <dbReference type="EMBL" id="GIY26173.1"/>
    </source>
</evidence>
<accession>A0AAV4RWB1</accession>
<sequence length="162" mass="17984">MVLSQITHGYLTDVYNFRRGSVTADGKKVVIVDDCPEREGIVNMEMLAYLSDLNPIINHKNLTPSKHPKNELSNSCREASQARNTTPREPITERNSGKKSGAASGLSPVYWADHKTAGEGRHQNLDALGRSLFFTLALGFLSGRICFVGCHPDKVRLSWVMR</sequence>
<keyword evidence="3" id="KW-1185">Reference proteome</keyword>
<organism evidence="2 3">
    <name type="scientific">Caerostris darwini</name>
    <dbReference type="NCBI Taxonomy" id="1538125"/>
    <lineage>
        <taxon>Eukaryota</taxon>
        <taxon>Metazoa</taxon>
        <taxon>Ecdysozoa</taxon>
        <taxon>Arthropoda</taxon>
        <taxon>Chelicerata</taxon>
        <taxon>Arachnida</taxon>
        <taxon>Araneae</taxon>
        <taxon>Araneomorphae</taxon>
        <taxon>Entelegynae</taxon>
        <taxon>Araneoidea</taxon>
        <taxon>Araneidae</taxon>
        <taxon>Caerostris</taxon>
    </lineage>
</organism>
<dbReference type="Proteomes" id="UP001054837">
    <property type="component" value="Unassembled WGS sequence"/>
</dbReference>
<protein>
    <submittedName>
        <fullName evidence="2">Uncharacterized protein</fullName>
    </submittedName>
</protein>
<comment type="caution">
    <text evidence="2">The sequence shown here is derived from an EMBL/GenBank/DDBJ whole genome shotgun (WGS) entry which is preliminary data.</text>
</comment>
<reference evidence="2 3" key="1">
    <citation type="submission" date="2021-06" db="EMBL/GenBank/DDBJ databases">
        <title>Caerostris darwini draft genome.</title>
        <authorList>
            <person name="Kono N."/>
            <person name="Arakawa K."/>
        </authorList>
    </citation>
    <scope>NUCLEOTIDE SEQUENCE [LARGE SCALE GENOMIC DNA]</scope>
</reference>